<evidence type="ECO:0000313" key="2">
    <source>
        <dbReference type="Proteomes" id="UP001557470"/>
    </source>
</evidence>
<keyword evidence="2" id="KW-1185">Reference proteome</keyword>
<dbReference type="AlphaFoldDB" id="A0ABD0WHY3"/>
<protein>
    <submittedName>
        <fullName evidence="1">Uncharacterized protein</fullName>
    </submittedName>
</protein>
<name>A0ABD0WHY3_UMBPY</name>
<comment type="caution">
    <text evidence="1">The sequence shown here is derived from an EMBL/GenBank/DDBJ whole genome shotgun (WGS) entry which is preliminary data.</text>
</comment>
<evidence type="ECO:0000313" key="1">
    <source>
        <dbReference type="EMBL" id="KAL0963307.1"/>
    </source>
</evidence>
<sequence>MTWGVQRIKPAEKMKIVRPPPTKIFSHHTSKCLKKKTCTVPPPSKILKRGELITTELGGYRNRQTAVGCNGSHPSALVGHVMGHDMLTTSMG</sequence>
<proteinExistence type="predicted"/>
<dbReference type="Proteomes" id="UP001557470">
    <property type="component" value="Unassembled WGS sequence"/>
</dbReference>
<accession>A0ABD0WHY3</accession>
<reference evidence="1 2" key="1">
    <citation type="submission" date="2024-06" db="EMBL/GenBank/DDBJ databases">
        <authorList>
            <person name="Pan Q."/>
            <person name="Wen M."/>
            <person name="Jouanno E."/>
            <person name="Zahm M."/>
            <person name="Klopp C."/>
            <person name="Cabau C."/>
            <person name="Louis A."/>
            <person name="Berthelot C."/>
            <person name="Parey E."/>
            <person name="Roest Crollius H."/>
            <person name="Montfort J."/>
            <person name="Robinson-Rechavi M."/>
            <person name="Bouchez O."/>
            <person name="Lampietro C."/>
            <person name="Lopez Roques C."/>
            <person name="Donnadieu C."/>
            <person name="Postlethwait J."/>
            <person name="Bobe J."/>
            <person name="Verreycken H."/>
            <person name="Guiguen Y."/>
        </authorList>
    </citation>
    <scope>NUCLEOTIDE SEQUENCE [LARGE SCALE GENOMIC DNA]</scope>
    <source>
        <strain evidence="1">Up_M1</strain>
        <tissue evidence="1">Testis</tissue>
    </source>
</reference>
<dbReference type="EMBL" id="JAGEUA010000010">
    <property type="protein sequence ID" value="KAL0963307.1"/>
    <property type="molecule type" value="Genomic_DNA"/>
</dbReference>
<gene>
    <name evidence="1" type="ORF">UPYG_G00304420</name>
</gene>
<organism evidence="1 2">
    <name type="scientific">Umbra pygmaea</name>
    <name type="common">Eastern mudminnow</name>
    <dbReference type="NCBI Taxonomy" id="75934"/>
    <lineage>
        <taxon>Eukaryota</taxon>
        <taxon>Metazoa</taxon>
        <taxon>Chordata</taxon>
        <taxon>Craniata</taxon>
        <taxon>Vertebrata</taxon>
        <taxon>Euteleostomi</taxon>
        <taxon>Actinopterygii</taxon>
        <taxon>Neopterygii</taxon>
        <taxon>Teleostei</taxon>
        <taxon>Protacanthopterygii</taxon>
        <taxon>Esociformes</taxon>
        <taxon>Umbridae</taxon>
        <taxon>Umbra</taxon>
    </lineage>
</organism>